<protein>
    <recommendedName>
        <fullName evidence="3">CUE domain-containing protein</fullName>
    </recommendedName>
</protein>
<feature type="region of interest" description="Disordered" evidence="2">
    <location>
        <begin position="378"/>
        <end position="401"/>
    </location>
</feature>
<feature type="compositionally biased region" description="Basic and acidic residues" evidence="2">
    <location>
        <begin position="530"/>
        <end position="548"/>
    </location>
</feature>
<dbReference type="HOGENOM" id="CLU_030292_0_0_1"/>
<dbReference type="eggNOG" id="ENOG502RV3A">
    <property type="taxonomic scope" value="Eukaryota"/>
</dbReference>
<evidence type="ECO:0000313" key="4">
    <source>
        <dbReference type="EMBL" id="ABN66851.2"/>
    </source>
</evidence>
<dbReference type="GeneID" id="4839654"/>
<evidence type="ECO:0000259" key="3">
    <source>
        <dbReference type="PROSITE" id="PS51140"/>
    </source>
</evidence>
<evidence type="ECO:0000313" key="5">
    <source>
        <dbReference type="Proteomes" id="UP000002258"/>
    </source>
</evidence>
<dbReference type="OMA" id="EGWARMI"/>
<feature type="region of interest" description="Disordered" evidence="2">
    <location>
        <begin position="575"/>
        <end position="647"/>
    </location>
</feature>
<proteinExistence type="predicted"/>
<dbReference type="GO" id="GO:0043130">
    <property type="term" value="F:ubiquitin binding"/>
    <property type="evidence" value="ECO:0007669"/>
    <property type="project" value="InterPro"/>
</dbReference>
<keyword evidence="5" id="KW-1185">Reference proteome</keyword>
<feature type="compositionally biased region" description="Acidic residues" evidence="2">
    <location>
        <begin position="459"/>
        <end position="469"/>
    </location>
</feature>
<feature type="compositionally biased region" description="Basic residues" evidence="2">
    <location>
        <begin position="383"/>
        <end position="392"/>
    </location>
</feature>
<feature type="region of interest" description="Disordered" evidence="2">
    <location>
        <begin position="530"/>
        <end position="551"/>
    </location>
</feature>
<dbReference type="EMBL" id="CP000499">
    <property type="protein sequence ID" value="ABN66851.2"/>
    <property type="molecule type" value="Genomic_DNA"/>
</dbReference>
<organism evidence="4 5">
    <name type="scientific">Scheffersomyces stipitis (strain ATCC 58785 / CBS 6054 / NBRC 10063 / NRRL Y-11545)</name>
    <name type="common">Yeast</name>
    <name type="synonym">Pichia stipitis</name>
    <dbReference type="NCBI Taxonomy" id="322104"/>
    <lineage>
        <taxon>Eukaryota</taxon>
        <taxon>Fungi</taxon>
        <taxon>Dikarya</taxon>
        <taxon>Ascomycota</taxon>
        <taxon>Saccharomycotina</taxon>
        <taxon>Pichiomycetes</taxon>
        <taxon>Debaryomycetaceae</taxon>
        <taxon>Scheffersomyces</taxon>
    </lineage>
</organism>
<evidence type="ECO:0000256" key="1">
    <source>
        <dbReference type="ARBA" id="ARBA00022786"/>
    </source>
</evidence>
<dbReference type="KEGG" id="pic:PICST_60620"/>
<dbReference type="Proteomes" id="UP000002258">
    <property type="component" value="Chromosome 5"/>
</dbReference>
<feature type="region of interest" description="Disordered" evidence="2">
    <location>
        <begin position="459"/>
        <end position="514"/>
    </location>
</feature>
<dbReference type="CDD" id="cd14373">
    <property type="entry name" value="CUE_Cue3p_like"/>
    <property type="match status" value="1"/>
</dbReference>
<sequence length="647" mass="72880">MSEEDDSVYIPIPHYPPFKLRSSLIDKDPVIWVHLLEAYILLFNLLLDSNAVKLNVKSQQQLQLFLKVFLYETSEEKTKIFSLGAINPDIRANTATLRSYVFQLIKSYSLVRFSLPGESVWHFVSIYVEHNATVVRGLIDGSFKSKLNDNKKSGNISSIGPLQRHLESLISNGKFTDTDLNNLSLILGQHTSNVVSTTTFSLSGGSRTKNVSKKQSSSLQFAENFVNQEWVELLEKLYVNGRSVHASVVKQVMIVSLISLSTAKLSKVAMDLGVTGIKTLKLYPLFSTIIISDAYKHFVPNLEERLPFLRTIRFENDDHADDLSAVDLSSVNEENIFMLIDLFPELTQEKARLILHNNDDNVERVTHMLLEDPSIIHSTNLKKPNKPKKKPITKINLPKSKKPSVVAKRSVYDDDEISRGDFSKSSVIFGKKSSQAVGDSSEELKKKTLSAALRLMYESDEDEPDDTYDDQEKTVGSALEDSSNKKKAGRGNLAVYEDGRESSPAPSNGAVDPKELHLFSIFKTKGEEAFGKAARKSSDRQSLKKETSWSDEQIEGWLRMLMKSPRRFKILEESFFFGGSPNRPQKKIEEESRESTPVAESSRPESKTPQQNKRSQARNEKNKASRANHNRKSQQSKKARAELAGMQ</sequence>
<reference evidence="4 5" key="1">
    <citation type="journal article" date="2007" name="Nat. Biotechnol.">
        <title>Genome sequence of the lignocellulose-bioconverting and xylose-fermenting yeast Pichia stipitis.</title>
        <authorList>
            <person name="Jeffries T.W."/>
            <person name="Grigoriev I.V."/>
            <person name="Grimwood J."/>
            <person name="Laplaza J.M."/>
            <person name="Aerts A."/>
            <person name="Salamov A."/>
            <person name="Schmutz J."/>
            <person name="Lindquist E."/>
            <person name="Dehal P."/>
            <person name="Shapiro H."/>
            <person name="Jin Y.S."/>
            <person name="Passoth V."/>
            <person name="Richardson P.M."/>
        </authorList>
    </citation>
    <scope>NUCLEOTIDE SEQUENCE [LARGE SCALE GENOMIC DNA]</scope>
    <source>
        <strain evidence="5">ATCC 58785 / CBS 6054 / NBRC 10063 / NRRL Y-11545</strain>
    </source>
</reference>
<feature type="domain" description="CUE" evidence="3">
    <location>
        <begin position="331"/>
        <end position="374"/>
    </location>
</feature>
<dbReference type="STRING" id="322104.A3LVV9"/>
<dbReference type="InterPro" id="IPR041808">
    <property type="entry name" value="Cue3_CUE"/>
</dbReference>
<dbReference type="PROSITE" id="PS51140">
    <property type="entry name" value="CUE"/>
    <property type="match status" value="1"/>
</dbReference>
<feature type="compositionally biased region" description="Basic residues" evidence="2">
    <location>
        <begin position="624"/>
        <end position="638"/>
    </location>
</feature>
<accession>A3LVV9</accession>
<keyword evidence="1" id="KW-0833">Ubl conjugation pathway</keyword>
<gene>
    <name evidence="4" type="ORF">PICST_60620</name>
</gene>
<dbReference type="InParanoid" id="A3LVV9"/>
<dbReference type="AlphaFoldDB" id="A3LVV9"/>
<dbReference type="OrthoDB" id="5577209at2759"/>
<dbReference type="InterPro" id="IPR003892">
    <property type="entry name" value="CUE"/>
</dbReference>
<evidence type="ECO:0000256" key="2">
    <source>
        <dbReference type="SAM" id="MobiDB-lite"/>
    </source>
</evidence>
<name>A3LVV9_PICST</name>
<dbReference type="RefSeq" id="XP_001384880.2">
    <property type="nucleotide sequence ID" value="XM_001384843.1"/>
</dbReference>
<dbReference type="FunCoup" id="A3LVV9">
    <property type="interactions" value="20"/>
</dbReference>